<evidence type="ECO:0000313" key="2">
    <source>
        <dbReference type="Proteomes" id="UP000291084"/>
    </source>
</evidence>
<organism evidence="1 2">
    <name type="scientific">Vigna angularis var. angularis</name>
    <dbReference type="NCBI Taxonomy" id="157739"/>
    <lineage>
        <taxon>Eukaryota</taxon>
        <taxon>Viridiplantae</taxon>
        <taxon>Streptophyta</taxon>
        <taxon>Embryophyta</taxon>
        <taxon>Tracheophyta</taxon>
        <taxon>Spermatophyta</taxon>
        <taxon>Magnoliopsida</taxon>
        <taxon>eudicotyledons</taxon>
        <taxon>Gunneridae</taxon>
        <taxon>Pentapetalae</taxon>
        <taxon>rosids</taxon>
        <taxon>fabids</taxon>
        <taxon>Fabales</taxon>
        <taxon>Fabaceae</taxon>
        <taxon>Papilionoideae</taxon>
        <taxon>50 kb inversion clade</taxon>
        <taxon>NPAAA clade</taxon>
        <taxon>indigoferoid/millettioid clade</taxon>
        <taxon>Phaseoleae</taxon>
        <taxon>Vigna</taxon>
    </lineage>
</organism>
<reference evidence="1 2" key="1">
    <citation type="journal article" date="2015" name="Sci. Rep.">
        <title>The power of single molecule real-time sequencing technology in the de novo assembly of a eukaryotic genome.</title>
        <authorList>
            <person name="Sakai H."/>
            <person name="Naito K."/>
            <person name="Ogiso-Tanaka E."/>
            <person name="Takahashi Y."/>
            <person name="Iseki K."/>
            <person name="Muto C."/>
            <person name="Satou K."/>
            <person name="Teruya K."/>
            <person name="Shiroma A."/>
            <person name="Shimoji M."/>
            <person name="Hirano T."/>
            <person name="Itoh T."/>
            <person name="Kaga A."/>
            <person name="Tomooka N."/>
        </authorList>
    </citation>
    <scope>NUCLEOTIDE SEQUENCE [LARGE SCALE GENOMIC DNA]</scope>
    <source>
        <strain evidence="2">cv. Shumari</strain>
    </source>
</reference>
<name>A0A0S3SF92_PHAAN</name>
<gene>
    <name evidence="1" type="primary">Vigan.07G010600</name>
    <name evidence="1" type="ORF">VIGAN_07010600</name>
</gene>
<protein>
    <submittedName>
        <fullName evidence="1">Uncharacterized protein</fullName>
    </submittedName>
</protein>
<dbReference type="AlphaFoldDB" id="A0A0S3SF92"/>
<proteinExistence type="predicted"/>
<dbReference type="Proteomes" id="UP000291084">
    <property type="component" value="Chromosome 7"/>
</dbReference>
<accession>A0A0S3SF92</accession>
<evidence type="ECO:0000313" key="1">
    <source>
        <dbReference type="EMBL" id="BAT91505.1"/>
    </source>
</evidence>
<sequence length="144" mass="16851">MSALLLQTFNLFTAICKCTHIDIYRIASSHHKILEEGNRLPSQPSAEFTKDWAKSHNLRSKHSPLSLELNLLNRQEKNQQNRNLKLTHQSKSSALLRKPLLCGIVLLVTNKLERNRRQAFFWDAANFRLCETENRKEKEKKRKS</sequence>
<dbReference type="EMBL" id="AP015040">
    <property type="protein sequence ID" value="BAT91505.1"/>
    <property type="molecule type" value="Genomic_DNA"/>
</dbReference>
<keyword evidence="2" id="KW-1185">Reference proteome</keyword>